<name>A0A8H9L0L6_9MICO</name>
<dbReference type="InterPro" id="IPR050545">
    <property type="entry name" value="Mycobact_MmpL"/>
</dbReference>
<dbReference type="AlphaFoldDB" id="A0A8H9L0L6"/>
<feature type="transmembrane region" description="Helical" evidence="8">
    <location>
        <begin position="12"/>
        <end position="33"/>
    </location>
</feature>
<dbReference type="EMBL" id="BMOI01000006">
    <property type="protein sequence ID" value="GGK99238.1"/>
    <property type="molecule type" value="Genomic_DNA"/>
</dbReference>
<dbReference type="PANTHER" id="PTHR33406">
    <property type="entry name" value="MEMBRANE PROTEIN MJ1562-RELATED"/>
    <property type="match status" value="1"/>
</dbReference>
<feature type="transmembrane region" description="Helical" evidence="8">
    <location>
        <begin position="165"/>
        <end position="190"/>
    </location>
</feature>
<evidence type="ECO:0000256" key="1">
    <source>
        <dbReference type="ARBA" id="ARBA00004651"/>
    </source>
</evidence>
<keyword evidence="3" id="KW-1003">Cell membrane</keyword>
<reference evidence="10" key="1">
    <citation type="journal article" date="2014" name="Int. J. Syst. Evol. Microbiol.">
        <title>Complete genome sequence of Corynebacterium casei LMG S-19264T (=DSM 44701T), isolated from a smear-ripened cheese.</title>
        <authorList>
            <consortium name="US DOE Joint Genome Institute (JGI-PGF)"/>
            <person name="Walter F."/>
            <person name="Albersmeier A."/>
            <person name="Kalinowski J."/>
            <person name="Ruckert C."/>
        </authorList>
    </citation>
    <scope>NUCLEOTIDE SEQUENCE</scope>
    <source>
        <strain evidence="10">JCM 1480</strain>
    </source>
</reference>
<evidence type="ECO:0000256" key="7">
    <source>
        <dbReference type="SAM" id="MobiDB-lite"/>
    </source>
</evidence>
<feature type="transmembrane region" description="Helical" evidence="8">
    <location>
        <begin position="197"/>
        <end position="218"/>
    </location>
</feature>
<dbReference type="GO" id="GO:0005886">
    <property type="term" value="C:plasma membrane"/>
    <property type="evidence" value="ECO:0007669"/>
    <property type="project" value="UniProtKB-SubCell"/>
</dbReference>
<gene>
    <name evidence="10" type="ORF">GCM10009769_16690</name>
</gene>
<feature type="transmembrane region" description="Helical" evidence="8">
    <location>
        <begin position="306"/>
        <end position="328"/>
    </location>
</feature>
<dbReference type="Proteomes" id="UP000648535">
    <property type="component" value="Unassembled WGS sequence"/>
</dbReference>
<protein>
    <submittedName>
        <fullName evidence="10">Membrane protein</fullName>
    </submittedName>
</protein>
<dbReference type="Gene3D" id="1.20.1640.10">
    <property type="entry name" value="Multidrug efflux transporter AcrB transmembrane domain"/>
    <property type="match status" value="2"/>
</dbReference>
<evidence type="ECO:0000313" key="11">
    <source>
        <dbReference type="Proteomes" id="UP000648535"/>
    </source>
</evidence>
<sequence>MYARTVSRFLRIVLPAVVIVAWLAVASVGGPYFGKIAEVSTNDQTSFLPASADATKVQERASEFRQASGAPAIVVLDRAGGLTRTDLAAADRLAEDLGDRGDVQGVSPVIPSEDGDAVEIVATLTQTAETGDAVEAIRADVDDALPTGVRGFVTGPAGFTADLTAAFAGIDGLLLGVALAAVFVILIVVYRSPLLPVLVLSTASFALCASILVVWWLAKADLVTVNGQVQGILSILVIGAATDYALLYTARYREALRDHRTGWDATKAALRGSLEPILASGGTVIVGVLCLLFSDLNSNKALGPVAAIGIAFSLLAALTLLPALLLAFRRAAFWPLRPAYGSAHPVVTGPDAKGLWASVGRLVARRSRVVWVVCTVGLLAMGAGLSGLRADGVPQSDLVIGASQARDGQDVLADHFPGGSGSPAQVIGRADSLDELIRTVRGVDGVDGVVAAAKDSPSGTVAVTDGSGASAGGGSGSARSGVGGGGSGSARSGAGGGGSDPTAEPTVSRGDVLLEATLADPADSAAAEQTVRDLRTAVERVDPDAIVGGVTATALDTNDTGIRDRSVIIPVVLAVILLILMLLLRSIVAPLVLIGSVIVSFAAALGVGALVFDHVFHFPGADPSVPLYSFVFLVALGVDYNIFLMTRVREEALRHGPREGVLRGLGVTGGVITSAGIVLAATFAALGVIPILFLVQIAFVVAFGVLLDTVVVRSLLVPALAVELGRRAWWPSRLSRPAHHM</sequence>
<proteinExistence type="inferred from homology"/>
<dbReference type="Pfam" id="PF03176">
    <property type="entry name" value="MMPL"/>
    <property type="match status" value="2"/>
</dbReference>
<evidence type="ECO:0000256" key="8">
    <source>
        <dbReference type="SAM" id="Phobius"/>
    </source>
</evidence>
<keyword evidence="5 8" id="KW-1133">Transmembrane helix</keyword>
<feature type="transmembrane region" description="Helical" evidence="8">
    <location>
        <begin position="567"/>
        <end position="584"/>
    </location>
</feature>
<organism evidence="10 11">
    <name type="scientific">Curtobacterium luteum</name>
    <dbReference type="NCBI Taxonomy" id="33881"/>
    <lineage>
        <taxon>Bacteria</taxon>
        <taxon>Bacillati</taxon>
        <taxon>Actinomycetota</taxon>
        <taxon>Actinomycetes</taxon>
        <taxon>Micrococcales</taxon>
        <taxon>Microbacteriaceae</taxon>
        <taxon>Curtobacterium</taxon>
    </lineage>
</organism>
<evidence type="ECO:0000256" key="3">
    <source>
        <dbReference type="ARBA" id="ARBA00022475"/>
    </source>
</evidence>
<dbReference type="InterPro" id="IPR004869">
    <property type="entry name" value="MMPL_dom"/>
</dbReference>
<evidence type="ECO:0000313" key="10">
    <source>
        <dbReference type="EMBL" id="GGK99238.1"/>
    </source>
</evidence>
<feature type="transmembrane region" description="Helical" evidence="8">
    <location>
        <begin position="369"/>
        <end position="388"/>
    </location>
</feature>
<feature type="compositionally biased region" description="Gly residues" evidence="7">
    <location>
        <begin position="469"/>
        <end position="499"/>
    </location>
</feature>
<feature type="domain" description="Membrane transport protein MMPL" evidence="9">
    <location>
        <begin position="47"/>
        <end position="369"/>
    </location>
</feature>
<feature type="domain" description="Membrane transport protein MMPL" evidence="9">
    <location>
        <begin position="512"/>
        <end position="733"/>
    </location>
</feature>
<comment type="caution">
    <text evidence="10">The sequence shown here is derived from an EMBL/GenBank/DDBJ whole genome shotgun (WGS) entry which is preliminary data.</text>
</comment>
<evidence type="ECO:0000256" key="5">
    <source>
        <dbReference type="ARBA" id="ARBA00022989"/>
    </source>
</evidence>
<evidence type="ECO:0000259" key="9">
    <source>
        <dbReference type="Pfam" id="PF03176"/>
    </source>
</evidence>
<evidence type="ECO:0000256" key="6">
    <source>
        <dbReference type="ARBA" id="ARBA00023136"/>
    </source>
</evidence>
<comment type="similarity">
    <text evidence="2">Belongs to the resistance-nodulation-cell division (RND) (TC 2.A.6) family. MmpL subfamily.</text>
</comment>
<accession>A0A8H9L0L6</accession>
<keyword evidence="4 8" id="KW-0812">Transmembrane</keyword>
<dbReference type="SUPFAM" id="SSF82866">
    <property type="entry name" value="Multidrug efflux transporter AcrB transmembrane domain"/>
    <property type="match status" value="2"/>
</dbReference>
<feature type="transmembrane region" description="Helical" evidence="8">
    <location>
        <begin position="277"/>
        <end position="294"/>
    </location>
</feature>
<reference evidence="10" key="2">
    <citation type="submission" date="2020-09" db="EMBL/GenBank/DDBJ databases">
        <authorList>
            <person name="Sun Q."/>
            <person name="Ohkuma M."/>
        </authorList>
    </citation>
    <scope>NUCLEOTIDE SEQUENCE</scope>
    <source>
        <strain evidence="10">JCM 1480</strain>
    </source>
</reference>
<evidence type="ECO:0000256" key="2">
    <source>
        <dbReference type="ARBA" id="ARBA00010157"/>
    </source>
</evidence>
<feature type="transmembrane region" description="Helical" evidence="8">
    <location>
        <begin position="624"/>
        <end position="644"/>
    </location>
</feature>
<comment type="subcellular location">
    <subcellularLocation>
        <location evidence="1">Cell membrane</location>
        <topology evidence="1">Multi-pass membrane protein</topology>
    </subcellularLocation>
</comment>
<keyword evidence="6 8" id="KW-0472">Membrane</keyword>
<dbReference type="PANTHER" id="PTHR33406:SF6">
    <property type="entry name" value="MEMBRANE PROTEIN YDGH-RELATED"/>
    <property type="match status" value="1"/>
</dbReference>
<feature type="transmembrane region" description="Helical" evidence="8">
    <location>
        <begin position="665"/>
        <end position="685"/>
    </location>
</feature>
<feature type="transmembrane region" description="Helical" evidence="8">
    <location>
        <begin position="591"/>
        <end position="612"/>
    </location>
</feature>
<feature type="transmembrane region" description="Helical" evidence="8">
    <location>
        <begin position="230"/>
        <end position="250"/>
    </location>
</feature>
<evidence type="ECO:0000256" key="4">
    <source>
        <dbReference type="ARBA" id="ARBA00022692"/>
    </source>
</evidence>
<feature type="region of interest" description="Disordered" evidence="7">
    <location>
        <begin position="454"/>
        <end position="506"/>
    </location>
</feature>
<feature type="transmembrane region" description="Helical" evidence="8">
    <location>
        <begin position="691"/>
        <end position="716"/>
    </location>
</feature>